<dbReference type="PANTHER" id="PTHR33164:SF89">
    <property type="entry name" value="MARR FAMILY REGULATORY PROTEIN"/>
    <property type="match status" value="1"/>
</dbReference>
<evidence type="ECO:0000313" key="3">
    <source>
        <dbReference type="EMBL" id="SDG84007.1"/>
    </source>
</evidence>
<dbReference type="Pfam" id="PF01047">
    <property type="entry name" value="MarR"/>
    <property type="match status" value="1"/>
</dbReference>
<dbReference type="GO" id="GO:0003700">
    <property type="term" value="F:DNA-binding transcription factor activity"/>
    <property type="evidence" value="ECO:0007669"/>
    <property type="project" value="InterPro"/>
</dbReference>
<evidence type="ECO:0000313" key="4">
    <source>
        <dbReference type="Proteomes" id="UP000198854"/>
    </source>
</evidence>
<gene>
    <name evidence="3" type="ORF">SAMN04488136_103192</name>
</gene>
<dbReference type="Proteomes" id="UP000198854">
    <property type="component" value="Unassembled WGS sequence"/>
</dbReference>
<dbReference type="SUPFAM" id="SSF46785">
    <property type="entry name" value="Winged helix' DNA-binding domain"/>
    <property type="match status" value="1"/>
</dbReference>
<feature type="compositionally biased region" description="Basic and acidic residues" evidence="1">
    <location>
        <begin position="158"/>
        <end position="167"/>
    </location>
</feature>
<dbReference type="GO" id="GO:0006950">
    <property type="term" value="P:response to stress"/>
    <property type="evidence" value="ECO:0007669"/>
    <property type="project" value="TreeGrafter"/>
</dbReference>
<organism evidence="3 4">
    <name type="scientific">Vibrio xiamenensis</name>
    <dbReference type="NCBI Taxonomy" id="861298"/>
    <lineage>
        <taxon>Bacteria</taxon>
        <taxon>Pseudomonadati</taxon>
        <taxon>Pseudomonadota</taxon>
        <taxon>Gammaproteobacteria</taxon>
        <taxon>Vibrionales</taxon>
        <taxon>Vibrionaceae</taxon>
        <taxon>Vibrio</taxon>
    </lineage>
</organism>
<dbReference type="SMART" id="SM00347">
    <property type="entry name" value="HTH_MARR"/>
    <property type="match status" value="1"/>
</dbReference>
<dbReference type="InterPro" id="IPR039422">
    <property type="entry name" value="MarR/SlyA-like"/>
</dbReference>
<dbReference type="EMBL" id="FNDD01000003">
    <property type="protein sequence ID" value="SDG84007.1"/>
    <property type="molecule type" value="Genomic_DNA"/>
</dbReference>
<dbReference type="PANTHER" id="PTHR33164">
    <property type="entry name" value="TRANSCRIPTIONAL REGULATOR, MARR FAMILY"/>
    <property type="match status" value="1"/>
</dbReference>
<dbReference type="InterPro" id="IPR000835">
    <property type="entry name" value="HTH_MarR-typ"/>
</dbReference>
<evidence type="ECO:0000256" key="1">
    <source>
        <dbReference type="SAM" id="MobiDB-lite"/>
    </source>
</evidence>
<dbReference type="AlphaFoldDB" id="A0A1G7XIP7"/>
<proteinExistence type="predicted"/>
<dbReference type="STRING" id="861298.SAMN04488136_103192"/>
<protein>
    <submittedName>
        <fullName evidence="3">DNA-binding transcriptional regulator, MarR family</fullName>
    </submittedName>
</protein>
<name>A0A1G7XIP7_9VIBR</name>
<keyword evidence="4" id="KW-1185">Reference proteome</keyword>
<feature type="compositionally biased region" description="Polar residues" evidence="1">
    <location>
        <begin position="168"/>
        <end position="177"/>
    </location>
</feature>
<feature type="region of interest" description="Disordered" evidence="1">
    <location>
        <begin position="158"/>
        <end position="177"/>
    </location>
</feature>
<keyword evidence="3" id="KW-0238">DNA-binding</keyword>
<sequence>MFGSLINDREKALDAHEEVLVALRQIIRAVDLHSRKLNKDLGLTGPQLILMRAIRDLGDVTIKQLSIETNMSQATATSIIDRLEKRQLVERVRSQRDRRIVHAKLTDSGRTMLSTAPLPLQDGFIQRFYGLDTWEQTQMLSTVQRISAMMNAHDIEAEPVLHIDPDPKSNSSDSHHH</sequence>
<dbReference type="InterPro" id="IPR036388">
    <property type="entry name" value="WH-like_DNA-bd_sf"/>
</dbReference>
<dbReference type="InterPro" id="IPR036390">
    <property type="entry name" value="WH_DNA-bd_sf"/>
</dbReference>
<reference evidence="3 4" key="1">
    <citation type="submission" date="2016-10" db="EMBL/GenBank/DDBJ databases">
        <authorList>
            <person name="de Groot N.N."/>
        </authorList>
    </citation>
    <scope>NUCLEOTIDE SEQUENCE [LARGE SCALE GENOMIC DNA]</scope>
    <source>
        <strain evidence="3 4">CGMCC 1.10228</strain>
    </source>
</reference>
<feature type="domain" description="HTH marR-type" evidence="2">
    <location>
        <begin position="16"/>
        <end position="148"/>
    </location>
</feature>
<evidence type="ECO:0000259" key="2">
    <source>
        <dbReference type="PROSITE" id="PS50995"/>
    </source>
</evidence>
<accession>A0A1G7XIP7</accession>
<dbReference type="Gene3D" id="1.10.10.10">
    <property type="entry name" value="Winged helix-like DNA-binding domain superfamily/Winged helix DNA-binding domain"/>
    <property type="match status" value="1"/>
</dbReference>
<dbReference type="GO" id="GO:0003677">
    <property type="term" value="F:DNA binding"/>
    <property type="evidence" value="ECO:0007669"/>
    <property type="project" value="UniProtKB-KW"/>
</dbReference>
<dbReference type="PROSITE" id="PS50995">
    <property type="entry name" value="HTH_MARR_2"/>
    <property type="match status" value="1"/>
</dbReference>